<gene>
    <name evidence="8" type="ORF">Mal52_34310</name>
</gene>
<dbReference type="InterPro" id="IPR015424">
    <property type="entry name" value="PyrdxlP-dep_Trfase"/>
</dbReference>
<comment type="similarity">
    <text evidence="2 6">Belongs to the class-I pyridoxal-phosphate-dependent aminotransferase family.</text>
</comment>
<dbReference type="GO" id="GO:0006520">
    <property type="term" value="P:amino acid metabolic process"/>
    <property type="evidence" value="ECO:0007669"/>
    <property type="project" value="InterPro"/>
</dbReference>
<dbReference type="Pfam" id="PF00155">
    <property type="entry name" value="Aminotran_1_2"/>
    <property type="match status" value="1"/>
</dbReference>
<evidence type="ECO:0000256" key="2">
    <source>
        <dbReference type="ARBA" id="ARBA00007441"/>
    </source>
</evidence>
<evidence type="ECO:0000256" key="1">
    <source>
        <dbReference type="ARBA" id="ARBA00001933"/>
    </source>
</evidence>
<dbReference type="SUPFAM" id="SSF53383">
    <property type="entry name" value="PLP-dependent transferases"/>
    <property type="match status" value="1"/>
</dbReference>
<dbReference type="EMBL" id="CP036276">
    <property type="protein sequence ID" value="QDU44945.1"/>
    <property type="molecule type" value="Genomic_DNA"/>
</dbReference>
<evidence type="ECO:0000256" key="5">
    <source>
        <dbReference type="ARBA" id="ARBA00022898"/>
    </source>
</evidence>
<dbReference type="GO" id="GO:0030170">
    <property type="term" value="F:pyridoxal phosphate binding"/>
    <property type="evidence" value="ECO:0007669"/>
    <property type="project" value="InterPro"/>
</dbReference>
<dbReference type="RefSeq" id="WP_145377227.1">
    <property type="nucleotide sequence ID" value="NZ_CP036276.1"/>
</dbReference>
<dbReference type="InterPro" id="IPR050596">
    <property type="entry name" value="AspAT/PAT-like"/>
</dbReference>
<evidence type="ECO:0000259" key="7">
    <source>
        <dbReference type="Pfam" id="PF00155"/>
    </source>
</evidence>
<dbReference type="InterPro" id="IPR004839">
    <property type="entry name" value="Aminotransferase_I/II_large"/>
</dbReference>
<dbReference type="PROSITE" id="PS00105">
    <property type="entry name" value="AA_TRANSFER_CLASS_1"/>
    <property type="match status" value="1"/>
</dbReference>
<dbReference type="Gene3D" id="3.40.640.10">
    <property type="entry name" value="Type I PLP-dependent aspartate aminotransferase-like (Major domain)"/>
    <property type="match status" value="1"/>
</dbReference>
<organism evidence="8 9">
    <name type="scientific">Symmachiella dynata</name>
    <dbReference type="NCBI Taxonomy" id="2527995"/>
    <lineage>
        <taxon>Bacteria</taxon>
        <taxon>Pseudomonadati</taxon>
        <taxon>Planctomycetota</taxon>
        <taxon>Planctomycetia</taxon>
        <taxon>Planctomycetales</taxon>
        <taxon>Planctomycetaceae</taxon>
        <taxon>Symmachiella</taxon>
    </lineage>
</organism>
<keyword evidence="9" id="KW-1185">Reference proteome</keyword>
<keyword evidence="5" id="KW-0663">Pyridoxal phosphate</keyword>
<name>A0A517ZRA3_9PLAN</name>
<dbReference type="EC" id="2.6.1.-" evidence="6"/>
<keyword evidence="3 6" id="KW-0032">Aminotransferase</keyword>
<evidence type="ECO:0000256" key="4">
    <source>
        <dbReference type="ARBA" id="ARBA00022679"/>
    </source>
</evidence>
<dbReference type="InterPro" id="IPR004838">
    <property type="entry name" value="NHTrfase_class1_PyrdxlP-BS"/>
</dbReference>
<dbReference type="PANTHER" id="PTHR46383:SF1">
    <property type="entry name" value="ASPARTATE AMINOTRANSFERASE"/>
    <property type="match status" value="1"/>
</dbReference>
<protein>
    <recommendedName>
        <fullName evidence="6">Aminotransferase</fullName>
        <ecNumber evidence="6">2.6.1.-</ecNumber>
    </recommendedName>
</protein>
<proteinExistence type="inferred from homology"/>
<evidence type="ECO:0000256" key="6">
    <source>
        <dbReference type="RuleBase" id="RU000481"/>
    </source>
</evidence>
<dbReference type="PANTHER" id="PTHR46383">
    <property type="entry name" value="ASPARTATE AMINOTRANSFERASE"/>
    <property type="match status" value="1"/>
</dbReference>
<evidence type="ECO:0000313" key="9">
    <source>
        <dbReference type="Proteomes" id="UP000319383"/>
    </source>
</evidence>
<keyword evidence="4 6" id="KW-0808">Transferase</keyword>
<feature type="domain" description="Aminotransferase class I/classII large" evidence="7">
    <location>
        <begin position="30"/>
        <end position="361"/>
    </location>
</feature>
<accession>A0A517ZRA3</accession>
<dbReference type="AlphaFoldDB" id="A0A517ZRA3"/>
<evidence type="ECO:0000313" key="8">
    <source>
        <dbReference type="EMBL" id="QDU44945.1"/>
    </source>
</evidence>
<evidence type="ECO:0000256" key="3">
    <source>
        <dbReference type="ARBA" id="ARBA00022576"/>
    </source>
</evidence>
<dbReference type="CDD" id="cd00609">
    <property type="entry name" value="AAT_like"/>
    <property type="match status" value="1"/>
</dbReference>
<dbReference type="KEGG" id="sdyn:Mal52_34310"/>
<sequence length="374" mass="41599">MSEEWIADRMHRIDASGIRKVFDLAAKLADPVNLSIGQPHFDTPQPIKDALAQATADGHNGYSQTQGIAPLLKTIQDHVDKTLGQTDRQVFITSGTSGGLMLALCGLVNPGDEVIVFAPWFVMYKHLVTLAGGTVVEIDTYPDFQIDVNKVRDAITDRTKVILCNSPANPTGCVASSEQLKDLAELAAEKDIAFLSDEIYKSYCYDQEFQSPAQWNDQTIVIDGFSKSHSMTGWRLGYMHGPSALMQQMLKLQQFTFVCAPHPVQWAGLAAWDYDVSEYVEQYRRKRDFMISELRNDFEIHGADGAFYLFPQAPWGTGTEFVTEAIKNNLLIIPGNVFSPSDTHFRISYAAEDAVLERGVELLKKLARQGKPSV</sequence>
<dbReference type="GO" id="GO:0008483">
    <property type="term" value="F:transaminase activity"/>
    <property type="evidence" value="ECO:0007669"/>
    <property type="project" value="UniProtKB-KW"/>
</dbReference>
<reference evidence="8 9" key="1">
    <citation type="submission" date="2019-02" db="EMBL/GenBank/DDBJ databases">
        <title>Deep-cultivation of Planctomycetes and their phenomic and genomic characterization uncovers novel biology.</title>
        <authorList>
            <person name="Wiegand S."/>
            <person name="Jogler M."/>
            <person name="Boedeker C."/>
            <person name="Pinto D."/>
            <person name="Vollmers J."/>
            <person name="Rivas-Marin E."/>
            <person name="Kohn T."/>
            <person name="Peeters S.H."/>
            <person name="Heuer A."/>
            <person name="Rast P."/>
            <person name="Oberbeckmann S."/>
            <person name="Bunk B."/>
            <person name="Jeske O."/>
            <person name="Meyerdierks A."/>
            <person name="Storesund J.E."/>
            <person name="Kallscheuer N."/>
            <person name="Luecker S."/>
            <person name="Lage O.M."/>
            <person name="Pohl T."/>
            <person name="Merkel B.J."/>
            <person name="Hornburger P."/>
            <person name="Mueller R.-W."/>
            <person name="Bruemmer F."/>
            <person name="Labrenz M."/>
            <person name="Spormann A.M."/>
            <person name="Op den Camp H."/>
            <person name="Overmann J."/>
            <person name="Amann R."/>
            <person name="Jetten M.S.M."/>
            <person name="Mascher T."/>
            <person name="Medema M.H."/>
            <person name="Devos D.P."/>
            <person name="Kaster A.-K."/>
            <person name="Ovreas L."/>
            <person name="Rohde M."/>
            <person name="Galperin M.Y."/>
            <person name="Jogler C."/>
        </authorList>
    </citation>
    <scope>NUCLEOTIDE SEQUENCE [LARGE SCALE GENOMIC DNA]</scope>
    <source>
        <strain evidence="8 9">Mal52</strain>
    </source>
</reference>
<comment type="cofactor">
    <cofactor evidence="1 6">
        <name>pyridoxal 5'-phosphate</name>
        <dbReference type="ChEBI" id="CHEBI:597326"/>
    </cofactor>
</comment>
<dbReference type="Proteomes" id="UP000319383">
    <property type="component" value="Chromosome"/>
</dbReference>
<dbReference type="InterPro" id="IPR015421">
    <property type="entry name" value="PyrdxlP-dep_Trfase_major"/>
</dbReference>